<gene>
    <name evidence="1" type="ORF">BO94DRAFT_120384</name>
</gene>
<organism evidence="1 2">
    <name type="scientific">Aspergillus sclerotioniger CBS 115572</name>
    <dbReference type="NCBI Taxonomy" id="1450535"/>
    <lineage>
        <taxon>Eukaryota</taxon>
        <taxon>Fungi</taxon>
        <taxon>Dikarya</taxon>
        <taxon>Ascomycota</taxon>
        <taxon>Pezizomycotina</taxon>
        <taxon>Eurotiomycetes</taxon>
        <taxon>Eurotiomycetidae</taxon>
        <taxon>Eurotiales</taxon>
        <taxon>Aspergillaceae</taxon>
        <taxon>Aspergillus</taxon>
        <taxon>Aspergillus subgen. Circumdati</taxon>
    </lineage>
</organism>
<protein>
    <submittedName>
        <fullName evidence="1">Uncharacterized protein</fullName>
    </submittedName>
</protein>
<dbReference type="EMBL" id="MSFK01000019">
    <property type="protein sequence ID" value="PWY83171.1"/>
    <property type="molecule type" value="Genomic_DNA"/>
</dbReference>
<keyword evidence="2" id="KW-1185">Reference proteome</keyword>
<comment type="caution">
    <text evidence="1">The sequence shown here is derived from an EMBL/GenBank/DDBJ whole genome shotgun (WGS) entry which is preliminary data.</text>
</comment>
<dbReference type="RefSeq" id="XP_025465956.1">
    <property type="nucleotide sequence ID" value="XM_025605573.1"/>
</dbReference>
<proteinExistence type="predicted"/>
<dbReference type="AlphaFoldDB" id="A0A317WBH2"/>
<dbReference type="GeneID" id="37107716"/>
<reference evidence="1 2" key="1">
    <citation type="submission" date="2016-12" db="EMBL/GenBank/DDBJ databases">
        <title>The genomes of Aspergillus section Nigri reveals drivers in fungal speciation.</title>
        <authorList>
            <consortium name="DOE Joint Genome Institute"/>
            <person name="Vesth T.C."/>
            <person name="Nybo J."/>
            <person name="Theobald S."/>
            <person name="Brandl J."/>
            <person name="Frisvad J.C."/>
            <person name="Nielsen K.F."/>
            <person name="Lyhne E.K."/>
            <person name="Kogle M.E."/>
            <person name="Kuo A."/>
            <person name="Riley R."/>
            <person name="Clum A."/>
            <person name="Nolan M."/>
            <person name="Lipzen A."/>
            <person name="Salamov A."/>
            <person name="Henrissat B."/>
            <person name="Wiebenga A."/>
            <person name="De Vries R.P."/>
            <person name="Grigoriev I.V."/>
            <person name="Mortensen U.H."/>
            <person name="Andersen M.R."/>
            <person name="Baker S.E."/>
        </authorList>
    </citation>
    <scope>NUCLEOTIDE SEQUENCE [LARGE SCALE GENOMIC DNA]</scope>
    <source>
        <strain evidence="1 2">CBS 115572</strain>
    </source>
</reference>
<sequence>MASDYPLLGTSLLTSAFIVLDNGVEPKDGLTCLIKWNMMNPPDNIFLGLSLAQAPQLTLRSHPPQIILLRSSPLFPPAHLGHAQLGRICSSAPQCPRGFVACRLRLKGAGEMPSLQSVSVIEPKYWLRSCTNRANKGWISAKYSVQENPS</sequence>
<dbReference type="Proteomes" id="UP000246702">
    <property type="component" value="Unassembled WGS sequence"/>
</dbReference>
<evidence type="ECO:0000313" key="1">
    <source>
        <dbReference type="EMBL" id="PWY83171.1"/>
    </source>
</evidence>
<accession>A0A317WBH2</accession>
<name>A0A317WBH2_9EURO</name>
<evidence type="ECO:0000313" key="2">
    <source>
        <dbReference type="Proteomes" id="UP000246702"/>
    </source>
</evidence>